<proteinExistence type="predicted"/>
<evidence type="ECO:0000313" key="11">
    <source>
        <dbReference type="EMBL" id="AIK96985.1"/>
    </source>
</evidence>
<dbReference type="KEGG" id="paca:ID47_09960"/>
<dbReference type="SUPFAM" id="SSF51230">
    <property type="entry name" value="Single hybrid motif"/>
    <property type="match status" value="1"/>
</dbReference>
<reference evidence="11 12" key="1">
    <citation type="submission" date="2014-07" db="EMBL/GenBank/DDBJ databases">
        <title>Comparative genomic insights into amoeba endosymbionts belonging to the families of Holosporaceae and Candidatus Midichloriaceae within Rickettsiales.</title>
        <authorList>
            <person name="Wang Z."/>
            <person name="Wu M."/>
        </authorList>
    </citation>
    <scope>NUCLEOTIDE SEQUENCE [LARGE SCALE GENOMIC DNA]</scope>
    <source>
        <strain evidence="11">PRA3</strain>
    </source>
</reference>
<dbReference type="Pfam" id="PF00364">
    <property type="entry name" value="Biotin_lipoyl"/>
    <property type="match status" value="1"/>
</dbReference>
<dbReference type="Gene3D" id="2.40.50.100">
    <property type="match status" value="1"/>
</dbReference>
<evidence type="ECO:0000259" key="10">
    <source>
        <dbReference type="PROSITE" id="PS50968"/>
    </source>
</evidence>
<dbReference type="OrthoDB" id="9811735at2"/>
<dbReference type="CDD" id="cd06850">
    <property type="entry name" value="biotinyl_domain"/>
    <property type="match status" value="1"/>
</dbReference>
<dbReference type="GO" id="GO:0006633">
    <property type="term" value="P:fatty acid biosynthetic process"/>
    <property type="evidence" value="ECO:0007669"/>
    <property type="project" value="UniProtKB-UniPathway"/>
</dbReference>
<keyword evidence="6 9" id="KW-0443">Lipid metabolism</keyword>
<evidence type="ECO:0000256" key="5">
    <source>
        <dbReference type="ARBA" id="ARBA00022832"/>
    </source>
</evidence>
<dbReference type="UniPathway" id="UPA00094"/>
<dbReference type="PROSITE" id="PS00188">
    <property type="entry name" value="BIOTIN"/>
    <property type="match status" value="1"/>
</dbReference>
<evidence type="ECO:0000256" key="8">
    <source>
        <dbReference type="ARBA" id="ARBA00023267"/>
    </source>
</evidence>
<comment type="function">
    <text evidence="1 9">This protein is a component of the acetyl coenzyme A carboxylase complex; first, biotin carboxylase catalyzes the carboxylation of the carrier protein and then the transcarboxylase transfers the carboxyl group to form malonyl-CoA.</text>
</comment>
<dbReference type="InterPro" id="IPR001882">
    <property type="entry name" value="Biotin_BS"/>
</dbReference>
<keyword evidence="8 9" id="KW-0092">Biotin</keyword>
<dbReference type="FunFam" id="2.40.50.100:FF:000003">
    <property type="entry name" value="Acetyl-CoA carboxylase biotin carboxyl carrier protein"/>
    <property type="match status" value="1"/>
</dbReference>
<dbReference type="GO" id="GO:0003989">
    <property type="term" value="F:acetyl-CoA carboxylase activity"/>
    <property type="evidence" value="ECO:0007669"/>
    <property type="project" value="InterPro"/>
</dbReference>
<evidence type="ECO:0000313" key="12">
    <source>
        <dbReference type="Proteomes" id="UP000028926"/>
    </source>
</evidence>
<keyword evidence="7 9" id="KW-0275">Fatty acid biosynthesis</keyword>
<feature type="domain" description="Lipoyl-binding" evidence="10">
    <location>
        <begin position="77"/>
        <end position="153"/>
    </location>
</feature>
<sequence length="153" mass="16234">MTDKLSIEKDAIRALADILVETDLTEIEYENEGHRIRVARNLNLSATSMAIPAGVASPAAVNLPNPEKLTTQSASMEGAIKSPMVGTVYVSSEPGAAPFVKVGDVVAQGQTLLIIEAMKVMNPIKAPRAGKITSILIKDAQPIEFGEPLLVIE</sequence>
<organism evidence="11 12">
    <name type="scientific">Candidatus Odyssella acanthamoebae</name>
    <dbReference type="NCBI Taxonomy" id="91604"/>
    <lineage>
        <taxon>Bacteria</taxon>
        <taxon>Pseudomonadati</taxon>
        <taxon>Pseudomonadota</taxon>
        <taxon>Alphaproteobacteria</taxon>
        <taxon>Holosporales</taxon>
        <taxon>Candidatus Paracaedibacteraceae</taxon>
        <taxon>Candidatus Odyssella</taxon>
    </lineage>
</organism>
<dbReference type="PANTHER" id="PTHR45266:SF3">
    <property type="entry name" value="OXALOACETATE DECARBOXYLASE ALPHA CHAIN"/>
    <property type="match status" value="1"/>
</dbReference>
<keyword evidence="5 9" id="KW-0276">Fatty acid metabolism</keyword>
<dbReference type="InterPro" id="IPR011053">
    <property type="entry name" value="Single_hybrid_motif"/>
</dbReference>
<dbReference type="InterPro" id="IPR000089">
    <property type="entry name" value="Biotin_lipoyl"/>
</dbReference>
<evidence type="ECO:0000256" key="7">
    <source>
        <dbReference type="ARBA" id="ARBA00023160"/>
    </source>
</evidence>
<dbReference type="PROSITE" id="PS50968">
    <property type="entry name" value="BIOTINYL_LIPOYL"/>
    <property type="match status" value="1"/>
</dbReference>
<protein>
    <recommendedName>
        <fullName evidence="3 9">Biotin carboxyl carrier protein of acetyl-CoA carboxylase</fullName>
    </recommendedName>
</protein>
<evidence type="ECO:0000256" key="3">
    <source>
        <dbReference type="ARBA" id="ARBA00017562"/>
    </source>
</evidence>
<name>A0A077B215_9PROT</name>
<dbReference type="RefSeq" id="WP_038465901.1">
    <property type="nucleotide sequence ID" value="NZ_CP008941.1"/>
</dbReference>
<dbReference type="PANTHER" id="PTHR45266">
    <property type="entry name" value="OXALOACETATE DECARBOXYLASE ALPHA CHAIN"/>
    <property type="match status" value="1"/>
</dbReference>
<gene>
    <name evidence="11" type="ORF">ID47_09960</name>
</gene>
<dbReference type="STRING" id="91604.ID47_09960"/>
<comment type="pathway">
    <text evidence="2 9">Lipid metabolism; fatty acid biosynthesis.</text>
</comment>
<evidence type="ECO:0000256" key="4">
    <source>
        <dbReference type="ARBA" id="ARBA00022516"/>
    </source>
</evidence>
<evidence type="ECO:0000256" key="6">
    <source>
        <dbReference type="ARBA" id="ARBA00023098"/>
    </source>
</evidence>
<dbReference type="InterPro" id="IPR050709">
    <property type="entry name" value="Biotin_Carboxyl_Carrier/Decarb"/>
</dbReference>
<dbReference type="AlphaFoldDB" id="A0A077B215"/>
<evidence type="ECO:0000256" key="9">
    <source>
        <dbReference type="RuleBase" id="RU364072"/>
    </source>
</evidence>
<dbReference type="GO" id="GO:0009317">
    <property type="term" value="C:acetyl-CoA carboxylase complex"/>
    <property type="evidence" value="ECO:0007669"/>
    <property type="project" value="InterPro"/>
</dbReference>
<keyword evidence="12" id="KW-1185">Reference proteome</keyword>
<dbReference type="eggNOG" id="COG0511">
    <property type="taxonomic scope" value="Bacteria"/>
</dbReference>
<dbReference type="InterPro" id="IPR001249">
    <property type="entry name" value="AcCoA_biotinCC"/>
</dbReference>
<accession>A0A077B215</accession>
<dbReference type="Proteomes" id="UP000028926">
    <property type="component" value="Chromosome"/>
</dbReference>
<dbReference type="HOGENOM" id="CLU_016733_3_1_5"/>
<dbReference type="EMBL" id="CP008941">
    <property type="protein sequence ID" value="AIK96985.1"/>
    <property type="molecule type" value="Genomic_DNA"/>
</dbReference>
<keyword evidence="4 9" id="KW-0444">Lipid biosynthesis</keyword>
<evidence type="ECO:0000256" key="1">
    <source>
        <dbReference type="ARBA" id="ARBA00003761"/>
    </source>
</evidence>
<dbReference type="PRINTS" id="PR01071">
    <property type="entry name" value="ACOABIOTINCC"/>
</dbReference>
<dbReference type="NCBIfam" id="TIGR00531">
    <property type="entry name" value="BCCP"/>
    <property type="match status" value="1"/>
</dbReference>
<evidence type="ECO:0000256" key="2">
    <source>
        <dbReference type="ARBA" id="ARBA00005194"/>
    </source>
</evidence>